<keyword evidence="1" id="KW-0732">Signal</keyword>
<feature type="signal peptide" evidence="1">
    <location>
        <begin position="1"/>
        <end position="25"/>
    </location>
</feature>
<evidence type="ECO:0000313" key="3">
    <source>
        <dbReference type="Proteomes" id="UP000593966"/>
    </source>
</evidence>
<evidence type="ECO:0000256" key="1">
    <source>
        <dbReference type="SAM" id="SignalP"/>
    </source>
</evidence>
<keyword evidence="3" id="KW-1185">Reference proteome</keyword>
<gene>
    <name evidence="2" type="ORF">G0028_00415</name>
</gene>
<accession>A0A7S7AG38</accession>
<protein>
    <submittedName>
        <fullName evidence="2">Uncharacterized protein</fullName>
    </submittedName>
</protein>
<dbReference type="Proteomes" id="UP000593966">
    <property type="component" value="Chromosome"/>
</dbReference>
<reference evidence="2 3" key="1">
    <citation type="submission" date="2020-02" db="EMBL/GenBank/DDBJ databases">
        <title>Tigecycline-resistant Acinetobacter species from pigs and migratory birds.</title>
        <authorList>
            <person name="Chen C."/>
            <person name="Sun J."/>
            <person name="Liao X.-P."/>
            <person name="Liu Y.-H."/>
        </authorList>
    </citation>
    <scope>NUCLEOTIDE SEQUENCE [LARGE SCALE GENOMIC DNA]</scope>
    <source>
        <strain evidence="2 3">YH12207_T</strain>
    </source>
</reference>
<dbReference type="RefSeq" id="WP_180048018.1">
    <property type="nucleotide sequence ID" value="NZ_CP048659.1"/>
</dbReference>
<name>A0A7S7AG38_9GAMM</name>
<dbReference type="EMBL" id="CP048659">
    <property type="protein sequence ID" value="QOW44496.1"/>
    <property type="molecule type" value="Genomic_DNA"/>
</dbReference>
<sequence length="116" mass="12610">MKLSKKMTLTLVTLILGVCSQTVSAKVSSCEIVEQGKITFKNKCNFNPIGGGSFYLTNLNSNKPFIRDTMDVSVNVIETGSAEVIGSRVGGTNTRWGKAKRVRACWVGTDFKVCAR</sequence>
<proteinExistence type="predicted"/>
<organism evidence="2 3">
    <name type="scientific">Acinetobacter piscicola</name>
    <dbReference type="NCBI Taxonomy" id="2006115"/>
    <lineage>
        <taxon>Bacteria</taxon>
        <taxon>Pseudomonadati</taxon>
        <taxon>Pseudomonadota</taxon>
        <taxon>Gammaproteobacteria</taxon>
        <taxon>Moraxellales</taxon>
        <taxon>Moraxellaceae</taxon>
        <taxon>Acinetobacter</taxon>
    </lineage>
</organism>
<feature type="chain" id="PRO_5032582984" evidence="1">
    <location>
        <begin position="26"/>
        <end position="116"/>
    </location>
</feature>
<evidence type="ECO:0000313" key="2">
    <source>
        <dbReference type="EMBL" id="QOW44496.1"/>
    </source>
</evidence>
<dbReference type="AlphaFoldDB" id="A0A7S7AG38"/>